<dbReference type="EC" id="4.3.2.9" evidence="1"/>
<feature type="domain" description="Gamma-glutamylcyclotransferase AIG2-like" evidence="5">
    <location>
        <begin position="18"/>
        <end position="119"/>
    </location>
</feature>
<evidence type="ECO:0000256" key="3">
    <source>
        <dbReference type="PIRSR" id="PIRSR617939-1"/>
    </source>
</evidence>
<dbReference type="InterPro" id="IPR009288">
    <property type="entry name" value="AIG2-like_dom"/>
</dbReference>
<dbReference type="InterPro" id="IPR017939">
    <property type="entry name" value="G-Glutamylcylcotransferase"/>
</dbReference>
<feature type="binding site" evidence="4">
    <location>
        <begin position="18"/>
        <end position="23"/>
    </location>
    <ligand>
        <name>substrate</name>
    </ligand>
</feature>
<dbReference type="PANTHER" id="PTHR12935:SF0">
    <property type="entry name" value="GAMMA-GLUTAMYLCYCLOTRANSFERASE"/>
    <property type="match status" value="1"/>
</dbReference>
<evidence type="ECO:0000256" key="2">
    <source>
        <dbReference type="ARBA" id="ARBA00023239"/>
    </source>
</evidence>
<keyword evidence="7" id="KW-1185">Reference proteome</keyword>
<dbReference type="EMBL" id="JAACJJ010000001">
    <property type="protein sequence ID" value="KAF5331170.1"/>
    <property type="molecule type" value="Genomic_DNA"/>
</dbReference>
<dbReference type="GO" id="GO:0003839">
    <property type="term" value="F:gamma-glutamylcyclotransferase activity"/>
    <property type="evidence" value="ECO:0007669"/>
    <property type="project" value="UniProtKB-EC"/>
</dbReference>
<dbReference type="AlphaFoldDB" id="A0A8H5BXC5"/>
<feature type="binding site" evidence="4">
    <location>
        <position position="133"/>
    </location>
    <ligand>
        <name>substrate</name>
    </ligand>
</feature>
<sequence>MPYIPAFTSTTMSNKRTYFGYGSNLWLDQMKRRCPRSKYIGVGVLQDWKWIINIRGYANIIPSVGDIVYGLMYELTEQDEHDLDIYEGSTYSKLNLDVKQTASDPLSTPGGVISTLVYVDVLRKSESHPRTEYIYRMNMGIENALAQGVPKEYIDKYLRAFIPAPDSYVRMAQN</sequence>
<organism evidence="6 7">
    <name type="scientific">Psilocybe cf. subviscida</name>
    <dbReference type="NCBI Taxonomy" id="2480587"/>
    <lineage>
        <taxon>Eukaryota</taxon>
        <taxon>Fungi</taxon>
        <taxon>Dikarya</taxon>
        <taxon>Basidiomycota</taxon>
        <taxon>Agaricomycotina</taxon>
        <taxon>Agaricomycetes</taxon>
        <taxon>Agaricomycetidae</taxon>
        <taxon>Agaricales</taxon>
        <taxon>Agaricineae</taxon>
        <taxon>Strophariaceae</taxon>
        <taxon>Psilocybe</taxon>
    </lineage>
</organism>
<evidence type="ECO:0000313" key="7">
    <source>
        <dbReference type="Proteomes" id="UP000567179"/>
    </source>
</evidence>
<evidence type="ECO:0000256" key="1">
    <source>
        <dbReference type="ARBA" id="ARBA00012346"/>
    </source>
</evidence>
<feature type="active site" description="Proton acceptor" evidence="3">
    <location>
        <position position="87"/>
    </location>
</feature>
<dbReference type="SUPFAM" id="SSF110857">
    <property type="entry name" value="Gamma-glutamyl cyclotransferase-like"/>
    <property type="match status" value="1"/>
</dbReference>
<proteinExistence type="predicted"/>
<dbReference type="Gene3D" id="3.10.490.10">
    <property type="entry name" value="Gamma-glutamyl cyclotransferase-like"/>
    <property type="match status" value="1"/>
</dbReference>
<protein>
    <recommendedName>
        <fullName evidence="1">gamma-glutamylcyclotransferase</fullName>
        <ecNumber evidence="1">4.3.2.9</ecNumber>
    </recommendedName>
</protein>
<dbReference type="PANTHER" id="PTHR12935">
    <property type="entry name" value="GAMMA-GLUTAMYLCYCLOTRANSFERASE"/>
    <property type="match status" value="1"/>
</dbReference>
<dbReference type="InterPro" id="IPR013024">
    <property type="entry name" value="GGCT-like"/>
</dbReference>
<dbReference type="Pfam" id="PF06094">
    <property type="entry name" value="GGACT"/>
    <property type="match status" value="1"/>
</dbReference>
<reference evidence="6 7" key="1">
    <citation type="journal article" date="2020" name="ISME J.">
        <title>Uncovering the hidden diversity of litter-decomposition mechanisms in mushroom-forming fungi.</title>
        <authorList>
            <person name="Floudas D."/>
            <person name="Bentzer J."/>
            <person name="Ahren D."/>
            <person name="Johansson T."/>
            <person name="Persson P."/>
            <person name="Tunlid A."/>
        </authorList>
    </citation>
    <scope>NUCLEOTIDE SEQUENCE [LARGE SCALE GENOMIC DNA]</scope>
    <source>
        <strain evidence="6 7">CBS 101986</strain>
    </source>
</reference>
<dbReference type="CDD" id="cd06661">
    <property type="entry name" value="GGCT_like"/>
    <property type="match status" value="1"/>
</dbReference>
<gene>
    <name evidence="6" type="ORF">D9619_005357</name>
</gene>
<evidence type="ECO:0000259" key="5">
    <source>
        <dbReference type="Pfam" id="PF06094"/>
    </source>
</evidence>
<comment type="caution">
    <text evidence="6">The sequence shown here is derived from an EMBL/GenBank/DDBJ whole genome shotgun (WGS) entry which is preliminary data.</text>
</comment>
<dbReference type="OrthoDB" id="2924818at2759"/>
<evidence type="ECO:0000256" key="4">
    <source>
        <dbReference type="PIRSR" id="PIRSR617939-2"/>
    </source>
</evidence>
<keyword evidence="2" id="KW-0456">Lyase</keyword>
<dbReference type="InterPro" id="IPR036568">
    <property type="entry name" value="GGCT-like_sf"/>
</dbReference>
<evidence type="ECO:0000313" key="6">
    <source>
        <dbReference type="EMBL" id="KAF5331170.1"/>
    </source>
</evidence>
<name>A0A8H5BXC5_9AGAR</name>
<dbReference type="Proteomes" id="UP000567179">
    <property type="component" value="Unassembled WGS sequence"/>
</dbReference>
<accession>A0A8H5BXC5</accession>